<dbReference type="InterPro" id="IPR050324">
    <property type="entry name" value="CDP-alcohol_PTase-I"/>
</dbReference>
<evidence type="ECO:0000256" key="3">
    <source>
        <dbReference type="ARBA" id="ARBA00022679"/>
    </source>
</evidence>
<dbReference type="EMBL" id="JNBS01003282">
    <property type="protein sequence ID" value="OQR88380.1"/>
    <property type="molecule type" value="Genomic_DNA"/>
</dbReference>
<accession>A0A1V9YRT6</accession>
<name>A0A1V9YRT6_9STRA</name>
<keyword evidence="2" id="KW-0444">Lipid biosynthesis</keyword>
<evidence type="ECO:0000313" key="13">
    <source>
        <dbReference type="Proteomes" id="UP000243217"/>
    </source>
</evidence>
<dbReference type="Gene3D" id="1.20.120.1760">
    <property type="match status" value="1"/>
</dbReference>
<dbReference type="STRING" id="74557.A0A1V9YRT6"/>
<keyword evidence="8" id="KW-0594">Phospholipid biosynthesis</keyword>
<dbReference type="GO" id="GO:0005739">
    <property type="term" value="C:mitochondrion"/>
    <property type="evidence" value="ECO:0007669"/>
    <property type="project" value="TreeGrafter"/>
</dbReference>
<dbReference type="PANTHER" id="PTHR14269">
    <property type="entry name" value="CDP-DIACYLGLYCEROL--GLYCEROL-3-PHOSPHATE 3-PHOSPHATIDYLTRANSFERASE-RELATED"/>
    <property type="match status" value="1"/>
</dbReference>
<evidence type="ECO:0000256" key="9">
    <source>
        <dbReference type="ARBA" id="ARBA00023264"/>
    </source>
</evidence>
<comment type="similarity">
    <text evidence="10">Belongs to the CDP-alcohol phosphatidyltransferase class-I family.</text>
</comment>
<evidence type="ECO:0000256" key="4">
    <source>
        <dbReference type="ARBA" id="ARBA00022692"/>
    </source>
</evidence>
<evidence type="ECO:0000256" key="2">
    <source>
        <dbReference type="ARBA" id="ARBA00022516"/>
    </source>
</evidence>
<organism evidence="12 13">
    <name type="scientific">Thraustotheca clavata</name>
    <dbReference type="NCBI Taxonomy" id="74557"/>
    <lineage>
        <taxon>Eukaryota</taxon>
        <taxon>Sar</taxon>
        <taxon>Stramenopiles</taxon>
        <taxon>Oomycota</taxon>
        <taxon>Saprolegniomycetes</taxon>
        <taxon>Saprolegniales</taxon>
        <taxon>Achlyaceae</taxon>
        <taxon>Thraustotheca</taxon>
    </lineage>
</organism>
<dbReference type="AlphaFoldDB" id="A0A1V9YRT6"/>
<keyword evidence="6" id="KW-0443">Lipid metabolism</keyword>
<dbReference type="GO" id="GO:0043337">
    <property type="term" value="F:cardiolipin synthase (CMP-forming)"/>
    <property type="evidence" value="ECO:0007669"/>
    <property type="project" value="TreeGrafter"/>
</dbReference>
<dbReference type="PANTHER" id="PTHR14269:SF60">
    <property type="entry name" value="CARDIOLIPIN SYNTHASE (CMP-FORMING)"/>
    <property type="match status" value="1"/>
</dbReference>
<evidence type="ECO:0000256" key="1">
    <source>
        <dbReference type="ARBA" id="ARBA00004141"/>
    </source>
</evidence>
<evidence type="ECO:0000256" key="6">
    <source>
        <dbReference type="ARBA" id="ARBA00023098"/>
    </source>
</evidence>
<sequence length="246" mass="26695">MLIARQTTTLKHGLLLLKVSCRQSTKINNALVSRLVHSASSNEKSNNPHDVVNLPNAITFTRIVSTPYLGYLIATGNYPTALGVLGVAGFSDWLDGYLARKLNQKTIVGTFLDPLADKLMVGTLCVSMAYTGLLPLPVMVIIFGRDLLLVGGTFYHRYHTKTSGSGFFQTDDLTSFEVTPSLLSKVNTALQFGTLGSALLNATFQFPGELAMNVLFGSVAISTFASGSMYLRDYLTNSGTFHRVKK</sequence>
<dbReference type="FunFam" id="1.20.120.1760:FF:000033">
    <property type="entry name" value="CDP-alcohol phosphatidyltransferase"/>
    <property type="match status" value="1"/>
</dbReference>
<keyword evidence="13" id="KW-1185">Reference proteome</keyword>
<proteinExistence type="inferred from homology"/>
<dbReference type="InterPro" id="IPR048254">
    <property type="entry name" value="CDP_ALCOHOL_P_TRANSF_CS"/>
</dbReference>
<keyword evidence="4 11" id="KW-0812">Transmembrane</keyword>
<keyword evidence="9" id="KW-1208">Phospholipid metabolism</keyword>
<dbReference type="OrthoDB" id="10020554at2759"/>
<evidence type="ECO:0000256" key="5">
    <source>
        <dbReference type="ARBA" id="ARBA00022989"/>
    </source>
</evidence>
<evidence type="ECO:0000313" key="12">
    <source>
        <dbReference type="EMBL" id="OQR88380.1"/>
    </source>
</evidence>
<gene>
    <name evidence="12" type="ORF">THRCLA_10360</name>
</gene>
<keyword evidence="5 11" id="KW-1133">Transmembrane helix</keyword>
<feature type="transmembrane region" description="Helical" evidence="11">
    <location>
        <begin position="119"/>
        <end position="143"/>
    </location>
</feature>
<protein>
    <submittedName>
        <fullName evidence="12">Cardiolipin synthetase</fullName>
    </submittedName>
</protein>
<dbReference type="InterPro" id="IPR043130">
    <property type="entry name" value="CDP-OH_PTrfase_TM_dom"/>
</dbReference>
<comment type="subcellular location">
    <subcellularLocation>
        <location evidence="1">Membrane</location>
        <topology evidence="1">Multi-pass membrane protein</topology>
    </subcellularLocation>
</comment>
<evidence type="ECO:0000256" key="7">
    <source>
        <dbReference type="ARBA" id="ARBA00023136"/>
    </source>
</evidence>
<dbReference type="Pfam" id="PF01066">
    <property type="entry name" value="CDP-OH_P_transf"/>
    <property type="match status" value="1"/>
</dbReference>
<dbReference type="Proteomes" id="UP000243217">
    <property type="component" value="Unassembled WGS sequence"/>
</dbReference>
<keyword evidence="7 11" id="KW-0472">Membrane</keyword>
<evidence type="ECO:0000256" key="8">
    <source>
        <dbReference type="ARBA" id="ARBA00023209"/>
    </source>
</evidence>
<dbReference type="GO" id="GO:0016020">
    <property type="term" value="C:membrane"/>
    <property type="evidence" value="ECO:0007669"/>
    <property type="project" value="UniProtKB-SubCell"/>
</dbReference>
<dbReference type="GO" id="GO:0032049">
    <property type="term" value="P:cardiolipin biosynthetic process"/>
    <property type="evidence" value="ECO:0007669"/>
    <property type="project" value="TreeGrafter"/>
</dbReference>
<dbReference type="PROSITE" id="PS00379">
    <property type="entry name" value="CDP_ALCOHOL_P_TRANSF"/>
    <property type="match status" value="1"/>
</dbReference>
<dbReference type="InterPro" id="IPR000462">
    <property type="entry name" value="CDP-OH_P_trans"/>
</dbReference>
<comment type="caution">
    <text evidence="12">The sequence shown here is derived from an EMBL/GenBank/DDBJ whole genome shotgun (WGS) entry which is preliminary data.</text>
</comment>
<evidence type="ECO:0000256" key="10">
    <source>
        <dbReference type="RuleBase" id="RU003750"/>
    </source>
</evidence>
<keyword evidence="3 10" id="KW-0808">Transferase</keyword>
<reference evidence="12 13" key="1">
    <citation type="journal article" date="2014" name="Genome Biol. Evol.">
        <title>The secreted proteins of Achlya hypogyna and Thraustotheca clavata identify the ancestral oomycete secretome and reveal gene acquisitions by horizontal gene transfer.</title>
        <authorList>
            <person name="Misner I."/>
            <person name="Blouin N."/>
            <person name="Leonard G."/>
            <person name="Richards T.A."/>
            <person name="Lane C.E."/>
        </authorList>
    </citation>
    <scope>NUCLEOTIDE SEQUENCE [LARGE SCALE GENOMIC DNA]</scope>
    <source>
        <strain evidence="12 13">ATCC 34112</strain>
    </source>
</reference>
<evidence type="ECO:0000256" key="11">
    <source>
        <dbReference type="SAM" id="Phobius"/>
    </source>
</evidence>